<keyword evidence="3" id="KW-1185">Reference proteome</keyword>
<dbReference type="Proteomes" id="UP000324897">
    <property type="component" value="Unassembled WGS sequence"/>
</dbReference>
<proteinExistence type="predicted"/>
<evidence type="ECO:0000313" key="2">
    <source>
        <dbReference type="EMBL" id="TVU04131.1"/>
    </source>
</evidence>
<feature type="compositionally biased region" description="Basic and acidic residues" evidence="1">
    <location>
        <begin position="97"/>
        <end position="109"/>
    </location>
</feature>
<gene>
    <name evidence="2" type="ORF">EJB05_50295</name>
</gene>
<evidence type="ECO:0000313" key="3">
    <source>
        <dbReference type="Proteomes" id="UP000324897"/>
    </source>
</evidence>
<dbReference type="AlphaFoldDB" id="A0A5J9T010"/>
<feature type="compositionally biased region" description="Low complexity" evidence="1">
    <location>
        <begin position="38"/>
        <end position="49"/>
    </location>
</feature>
<feature type="non-terminal residue" evidence="2">
    <location>
        <position position="1"/>
    </location>
</feature>
<protein>
    <submittedName>
        <fullName evidence="2">Uncharacterized protein</fullName>
    </submittedName>
</protein>
<accession>A0A5J9T010</accession>
<sequence length="137" mass="13724">MASSIQKPAAAALLQQLRRRPPRTPPSSRSWLAAAGPSSATTRAMSSSTHGDGDGAEGGMVRDPPPGMAPLPEDAPRQTPPRLGETDPAGPPVATTSEDKMGGALKEGEAPEGIPDTTPPPDVPLPPASPPGGGSNV</sequence>
<comment type="caution">
    <text evidence="2">The sequence shown here is derived from an EMBL/GenBank/DDBJ whole genome shotgun (WGS) entry which is preliminary data.</text>
</comment>
<evidence type="ECO:0000256" key="1">
    <source>
        <dbReference type="SAM" id="MobiDB-lite"/>
    </source>
</evidence>
<reference evidence="2 3" key="1">
    <citation type="journal article" date="2019" name="Sci. Rep.">
        <title>A high-quality genome of Eragrostis curvula grass provides insights into Poaceae evolution and supports new strategies to enhance forage quality.</title>
        <authorList>
            <person name="Carballo J."/>
            <person name="Santos B.A.C.M."/>
            <person name="Zappacosta D."/>
            <person name="Garbus I."/>
            <person name="Selva J.P."/>
            <person name="Gallo C.A."/>
            <person name="Diaz A."/>
            <person name="Albertini E."/>
            <person name="Caccamo M."/>
            <person name="Echenique V."/>
        </authorList>
    </citation>
    <scope>NUCLEOTIDE SEQUENCE [LARGE SCALE GENOMIC DNA]</scope>
    <source>
        <strain evidence="3">cv. Victoria</strain>
        <tissue evidence="2">Leaf</tissue>
    </source>
</reference>
<dbReference type="Gramene" id="TVU04131">
    <property type="protein sequence ID" value="TVU04131"/>
    <property type="gene ID" value="EJB05_50295"/>
</dbReference>
<organism evidence="2 3">
    <name type="scientific">Eragrostis curvula</name>
    <name type="common">weeping love grass</name>
    <dbReference type="NCBI Taxonomy" id="38414"/>
    <lineage>
        <taxon>Eukaryota</taxon>
        <taxon>Viridiplantae</taxon>
        <taxon>Streptophyta</taxon>
        <taxon>Embryophyta</taxon>
        <taxon>Tracheophyta</taxon>
        <taxon>Spermatophyta</taxon>
        <taxon>Magnoliopsida</taxon>
        <taxon>Liliopsida</taxon>
        <taxon>Poales</taxon>
        <taxon>Poaceae</taxon>
        <taxon>PACMAD clade</taxon>
        <taxon>Chloridoideae</taxon>
        <taxon>Eragrostideae</taxon>
        <taxon>Eragrostidinae</taxon>
        <taxon>Eragrostis</taxon>
    </lineage>
</organism>
<dbReference type="EMBL" id="RWGY01000090">
    <property type="protein sequence ID" value="TVU04131.1"/>
    <property type="molecule type" value="Genomic_DNA"/>
</dbReference>
<feature type="region of interest" description="Disordered" evidence="1">
    <location>
        <begin position="1"/>
        <end position="137"/>
    </location>
</feature>
<dbReference type="OrthoDB" id="695288at2759"/>
<feature type="compositionally biased region" description="Pro residues" evidence="1">
    <location>
        <begin position="117"/>
        <end position="130"/>
    </location>
</feature>
<name>A0A5J9T010_9POAL</name>